<dbReference type="Pfam" id="PF11774">
    <property type="entry name" value="Lsr2"/>
    <property type="match status" value="1"/>
</dbReference>
<feature type="region of interest" description="Disordered" evidence="2">
    <location>
        <begin position="56"/>
        <end position="81"/>
    </location>
</feature>
<gene>
    <name evidence="5" type="ORF">AVDCRST_MAG46-2115</name>
</gene>
<dbReference type="Gene3D" id="3.30.60.230">
    <property type="entry name" value="Lsr2, dimerization domain"/>
    <property type="match status" value="1"/>
</dbReference>
<feature type="compositionally biased region" description="Low complexity" evidence="2">
    <location>
        <begin position="71"/>
        <end position="80"/>
    </location>
</feature>
<protein>
    <submittedName>
        <fullName evidence="5">Histone protein Lsr2</fullName>
    </submittedName>
</protein>
<feature type="domain" description="Lsr2 DNA-binding" evidence="4">
    <location>
        <begin position="76"/>
        <end position="110"/>
    </location>
</feature>
<dbReference type="GO" id="GO:0016746">
    <property type="term" value="F:acyltransferase activity"/>
    <property type="evidence" value="ECO:0007669"/>
    <property type="project" value="InterPro"/>
</dbReference>
<reference evidence="5" key="1">
    <citation type="submission" date="2020-02" db="EMBL/GenBank/DDBJ databases">
        <authorList>
            <person name="Meier V. D."/>
        </authorList>
    </citation>
    <scope>NUCLEOTIDE SEQUENCE</scope>
    <source>
        <strain evidence="5">AVDCRST_MAG46</strain>
    </source>
</reference>
<dbReference type="InterPro" id="IPR055370">
    <property type="entry name" value="Lsr2_DNA-bd"/>
</dbReference>
<evidence type="ECO:0000313" key="5">
    <source>
        <dbReference type="EMBL" id="CAA9343065.1"/>
    </source>
</evidence>
<proteinExistence type="predicted"/>
<organism evidence="5">
    <name type="scientific">uncultured Nocardioidaceae bacterium</name>
    <dbReference type="NCBI Taxonomy" id="253824"/>
    <lineage>
        <taxon>Bacteria</taxon>
        <taxon>Bacillati</taxon>
        <taxon>Actinomycetota</taxon>
        <taxon>Actinomycetes</taxon>
        <taxon>Propionibacteriales</taxon>
        <taxon>Nocardioidaceae</taxon>
        <taxon>environmental samples</taxon>
    </lineage>
</organism>
<name>A0A6J4LVJ9_9ACTN</name>
<sequence length="111" mass="11817">MAQKVQILLTDDIDGSDASRTIEFSFDGASYEIDLSEKNEAALRNALADYIASARKVGGRRSGGAGKSKARSSSGGPAASEIREWARANGMEVPERGRVSAEVRQAYEAAH</sequence>
<dbReference type="AlphaFoldDB" id="A0A6J4LVJ9"/>
<dbReference type="Pfam" id="PF23359">
    <property type="entry name" value="Lsr2_DNA-bd"/>
    <property type="match status" value="1"/>
</dbReference>
<feature type="domain" description="Lsr2 dimerization" evidence="3">
    <location>
        <begin position="1"/>
        <end position="58"/>
    </location>
</feature>
<keyword evidence="1" id="KW-0238">DNA-binding</keyword>
<dbReference type="GO" id="GO:0003677">
    <property type="term" value="F:DNA binding"/>
    <property type="evidence" value="ECO:0007669"/>
    <property type="project" value="UniProtKB-KW"/>
</dbReference>
<dbReference type="InterPro" id="IPR036625">
    <property type="entry name" value="E3-bd_dom_sf"/>
</dbReference>
<dbReference type="InterPro" id="IPR042261">
    <property type="entry name" value="Lsr2-like_dimerization"/>
</dbReference>
<accession>A0A6J4LVJ9</accession>
<evidence type="ECO:0000259" key="3">
    <source>
        <dbReference type="Pfam" id="PF11774"/>
    </source>
</evidence>
<evidence type="ECO:0000256" key="1">
    <source>
        <dbReference type="ARBA" id="ARBA00023125"/>
    </source>
</evidence>
<evidence type="ECO:0000259" key="4">
    <source>
        <dbReference type="Pfam" id="PF23359"/>
    </source>
</evidence>
<dbReference type="EMBL" id="CADCUD010000142">
    <property type="protein sequence ID" value="CAA9343065.1"/>
    <property type="molecule type" value="Genomic_DNA"/>
</dbReference>
<dbReference type="InterPro" id="IPR024412">
    <property type="entry name" value="Lsr2_dim_dom"/>
</dbReference>
<dbReference type="Gene3D" id="4.10.320.10">
    <property type="entry name" value="E3-binding domain"/>
    <property type="match status" value="1"/>
</dbReference>
<evidence type="ECO:0000256" key="2">
    <source>
        <dbReference type="SAM" id="MobiDB-lite"/>
    </source>
</evidence>